<gene>
    <name evidence="1" type="ORF">EHLA_2210</name>
</gene>
<dbReference type="AlphaFoldDB" id="A0A285PT89"/>
<proteinExistence type="predicted"/>
<reference evidence="2" key="1">
    <citation type="submission" date="2017-09" db="EMBL/GenBank/DDBJ databases">
        <authorList>
            <person name="Shetty A S."/>
        </authorList>
    </citation>
    <scope>NUCLEOTIDE SEQUENCE [LARGE SCALE GENOMIC DNA]</scope>
</reference>
<dbReference type="KEGG" id="ehl:EHLA_2210"/>
<dbReference type="RefSeq" id="WP_096240813.1">
    <property type="nucleotide sequence ID" value="NZ_LT907978.1"/>
</dbReference>
<organism evidence="1 2">
    <name type="scientific">Anaerobutyricum hallii</name>
    <dbReference type="NCBI Taxonomy" id="39488"/>
    <lineage>
        <taxon>Bacteria</taxon>
        <taxon>Bacillati</taxon>
        <taxon>Bacillota</taxon>
        <taxon>Clostridia</taxon>
        <taxon>Lachnospirales</taxon>
        <taxon>Lachnospiraceae</taxon>
        <taxon>Anaerobutyricum</taxon>
    </lineage>
</organism>
<accession>A0A285PT89</accession>
<evidence type="ECO:0000313" key="1">
    <source>
        <dbReference type="EMBL" id="SOB72841.1"/>
    </source>
</evidence>
<dbReference type="EMBL" id="LT907978">
    <property type="protein sequence ID" value="SOB72841.1"/>
    <property type="molecule type" value="Genomic_DNA"/>
</dbReference>
<evidence type="ECO:0000313" key="2">
    <source>
        <dbReference type="Proteomes" id="UP000217549"/>
    </source>
</evidence>
<name>A0A285PT89_9FIRM</name>
<keyword evidence="2" id="KW-1185">Reference proteome</keyword>
<sequence>MKKYNLSNIMKRAWELVKKAGLCISEGLKKAWKEAKHMGEITKGSVKQIAWAQDIKDGVIKALNLSLKLNKESENNYLVSIREKNLVDIEKVNEAKWFINLFLTAKENYKAEICFGNYMTKEELAEDYASLVSSKLMETF</sequence>
<protein>
    <submittedName>
        <fullName evidence="1">Uncharacterized protein</fullName>
    </submittedName>
</protein>
<dbReference type="Proteomes" id="UP000217549">
    <property type="component" value="Chromosome I"/>
</dbReference>